<dbReference type="Proteomes" id="UP001140066">
    <property type="component" value="Unassembled WGS sequence"/>
</dbReference>
<dbReference type="EMBL" id="JANBUK010003384">
    <property type="protein sequence ID" value="KAJ2767717.1"/>
    <property type="molecule type" value="Genomic_DNA"/>
</dbReference>
<name>A0ACC1JUS2_9FUNG</name>
<reference evidence="1" key="1">
    <citation type="submission" date="2022-07" db="EMBL/GenBank/DDBJ databases">
        <title>Phylogenomic reconstructions and comparative analyses of Kickxellomycotina fungi.</title>
        <authorList>
            <person name="Reynolds N.K."/>
            <person name="Stajich J.E."/>
            <person name="Barry K."/>
            <person name="Grigoriev I.V."/>
            <person name="Crous P."/>
            <person name="Smith M.E."/>
        </authorList>
    </citation>
    <scope>NUCLEOTIDE SEQUENCE</scope>
    <source>
        <strain evidence="1">BCRC 34191</strain>
    </source>
</reference>
<feature type="non-terminal residue" evidence="1">
    <location>
        <position position="113"/>
    </location>
</feature>
<comment type="caution">
    <text evidence="1">The sequence shown here is derived from an EMBL/GenBank/DDBJ whole genome shotgun (WGS) entry which is preliminary data.</text>
</comment>
<sequence>MDRASLGDFDAEEILNIKQAVDQYTAQMAGISTRLGRMSARRADAPPSAATPSSAPSYAGPTATEPVAETNGADDDTSDDEAGDEHWSLLGDEHWSLRQSVLARLGLEDDAGS</sequence>
<proteinExistence type="predicted"/>
<evidence type="ECO:0000313" key="2">
    <source>
        <dbReference type="Proteomes" id="UP001140066"/>
    </source>
</evidence>
<accession>A0ACC1JUS2</accession>
<gene>
    <name evidence="1" type="ORF">GGI18_005737</name>
</gene>
<evidence type="ECO:0000313" key="1">
    <source>
        <dbReference type="EMBL" id="KAJ2767717.1"/>
    </source>
</evidence>
<organism evidence="1 2">
    <name type="scientific">Coemansia linderi</name>
    <dbReference type="NCBI Taxonomy" id="2663919"/>
    <lineage>
        <taxon>Eukaryota</taxon>
        <taxon>Fungi</taxon>
        <taxon>Fungi incertae sedis</taxon>
        <taxon>Zoopagomycota</taxon>
        <taxon>Kickxellomycotina</taxon>
        <taxon>Kickxellomycetes</taxon>
        <taxon>Kickxellales</taxon>
        <taxon>Kickxellaceae</taxon>
        <taxon>Coemansia</taxon>
    </lineage>
</organism>
<protein>
    <submittedName>
        <fullName evidence="1">Uncharacterized protein</fullName>
    </submittedName>
</protein>
<keyword evidence="2" id="KW-1185">Reference proteome</keyword>